<evidence type="ECO:0000256" key="3">
    <source>
        <dbReference type="ARBA" id="ARBA00007063"/>
    </source>
</evidence>
<evidence type="ECO:0000256" key="2">
    <source>
        <dbReference type="ARBA" id="ARBA00004922"/>
    </source>
</evidence>
<feature type="transmembrane region" description="Helical" evidence="10">
    <location>
        <begin position="270"/>
        <end position="295"/>
    </location>
</feature>
<dbReference type="InterPro" id="IPR005599">
    <property type="entry name" value="GPI_mannosylTrfase"/>
</dbReference>
<feature type="region of interest" description="Disordered" evidence="11">
    <location>
        <begin position="1"/>
        <end position="46"/>
    </location>
</feature>
<dbReference type="PANTHER" id="PTHR22760">
    <property type="entry name" value="GLYCOSYLTRANSFERASE"/>
    <property type="match status" value="1"/>
</dbReference>
<comment type="subcellular location">
    <subcellularLocation>
        <location evidence="1 10">Endoplasmic reticulum membrane</location>
        <topology evidence="1 10">Multi-pass membrane protein</topology>
    </subcellularLocation>
</comment>
<comment type="similarity">
    <text evidence="3 10">Belongs to the glycosyltransferase 22 family.</text>
</comment>
<protein>
    <recommendedName>
        <fullName evidence="10">Mannosyltransferase</fullName>
        <ecNumber evidence="10">2.4.1.-</ecNumber>
    </recommendedName>
</protein>
<feature type="transmembrane region" description="Helical" evidence="10">
    <location>
        <begin position="160"/>
        <end position="183"/>
    </location>
</feature>
<sequence length="623" mass="68475">MARRSAAHAAASSRAGRDANAPPKASSSRSHQPPARPPSRSPADRDDAALWAPTFETAVSLLLLPRVISALVNPIADCDETFNYWEPLHYLLYGFGFQTWEYSPVYALRSYVYLVVHAAVAKATAVAIVVGNALGDPFQAISALVSSSGSPAATTVSKVIVFYGLRGALALLCCYCEALFYRAAIRPFGRRAARYLLWLMIWNAGMFHASTALLPSSFVMYLIMLLLAAWMDGQHWLAIFWGVVAVLCGWPYVGALFLPFMVDTMATRGVLPALLVGAAIGAAVLVAELGVNWYFYRRLVLPAWNIVQYNVLSHETDSTLYGTEPASFYVRNLLLNFNVAVPLALPAALLAIALPSPVSLRRRLAFLSPLGIWLAIMFAQAHKEERFLFPVYALLCLAAAVSLSAVSTGLATAAPALRRVVVYSTLGLYALLSVSRVVSNVVNYAAPLRVFQHLHDNVLPSARSDALSSPAPTPVTLCVGKEWYRFPTSFFVPSNATTVRFLRSSFRGQLPQPFAPPPDGTSVVPAHMNNRNAEEPTRYAPLEACDLVVDLDLADQQETKFWEHPETWQRVHEVPFLDAARSPSPYRALYVPFWTPQRVTMASYSVYRRRLRAARAAAKQHDA</sequence>
<feature type="transmembrane region" description="Helical" evidence="10">
    <location>
        <begin position="333"/>
        <end position="352"/>
    </location>
</feature>
<evidence type="ECO:0000313" key="13">
    <source>
        <dbReference type="Proteomes" id="UP001209570"/>
    </source>
</evidence>
<dbReference type="EMBL" id="JAKCXM010000070">
    <property type="protein sequence ID" value="KAJ0404047.1"/>
    <property type="molecule type" value="Genomic_DNA"/>
</dbReference>
<dbReference type="EC" id="2.4.1.-" evidence="10"/>
<dbReference type="GO" id="GO:0005789">
    <property type="term" value="C:endoplasmic reticulum membrane"/>
    <property type="evidence" value="ECO:0007669"/>
    <property type="project" value="UniProtKB-SubCell"/>
</dbReference>
<keyword evidence="7 10" id="KW-0256">Endoplasmic reticulum</keyword>
<gene>
    <name evidence="12" type="ORF">P43SY_004302</name>
</gene>
<comment type="pathway">
    <text evidence="2">Protein modification; protein glycosylation.</text>
</comment>
<evidence type="ECO:0000256" key="6">
    <source>
        <dbReference type="ARBA" id="ARBA00022692"/>
    </source>
</evidence>
<evidence type="ECO:0000313" key="12">
    <source>
        <dbReference type="EMBL" id="KAJ0404047.1"/>
    </source>
</evidence>
<comment type="caution">
    <text evidence="12">The sequence shown here is derived from an EMBL/GenBank/DDBJ whole genome shotgun (WGS) entry which is preliminary data.</text>
</comment>
<dbReference type="Proteomes" id="UP001209570">
    <property type="component" value="Unassembled WGS sequence"/>
</dbReference>
<feature type="compositionally biased region" description="Low complexity" evidence="11">
    <location>
        <begin position="7"/>
        <end position="33"/>
    </location>
</feature>
<accession>A0AAD5LNG6</accession>
<evidence type="ECO:0000256" key="4">
    <source>
        <dbReference type="ARBA" id="ARBA00022676"/>
    </source>
</evidence>
<reference evidence="12" key="1">
    <citation type="submission" date="2021-12" db="EMBL/GenBank/DDBJ databases">
        <title>Prjna785345.</title>
        <authorList>
            <person name="Rujirawat T."/>
            <person name="Krajaejun T."/>
        </authorList>
    </citation>
    <scope>NUCLEOTIDE SEQUENCE</scope>
    <source>
        <strain evidence="12">Pi057C3</strain>
    </source>
</reference>
<feature type="transmembrane region" description="Helical" evidence="10">
    <location>
        <begin position="236"/>
        <end position="258"/>
    </location>
</feature>
<dbReference type="PANTHER" id="PTHR22760:SF2">
    <property type="entry name" value="ALPHA-1,2-MANNOSYLTRANSFERASE ALG9"/>
    <property type="match status" value="1"/>
</dbReference>
<proteinExistence type="inferred from homology"/>
<evidence type="ECO:0000256" key="5">
    <source>
        <dbReference type="ARBA" id="ARBA00022679"/>
    </source>
</evidence>
<feature type="transmembrane region" description="Helical" evidence="10">
    <location>
        <begin position="195"/>
        <end position="224"/>
    </location>
</feature>
<keyword evidence="8 10" id="KW-1133">Transmembrane helix</keyword>
<dbReference type="GO" id="GO:0000026">
    <property type="term" value="F:alpha-1,2-mannosyltransferase activity"/>
    <property type="evidence" value="ECO:0007669"/>
    <property type="project" value="TreeGrafter"/>
</dbReference>
<dbReference type="AlphaFoldDB" id="A0AAD5LNG6"/>
<name>A0AAD5LNG6_PYTIN</name>
<keyword evidence="6 10" id="KW-0812">Transmembrane</keyword>
<organism evidence="12 13">
    <name type="scientific">Pythium insidiosum</name>
    <name type="common">Pythiosis disease agent</name>
    <dbReference type="NCBI Taxonomy" id="114742"/>
    <lineage>
        <taxon>Eukaryota</taxon>
        <taxon>Sar</taxon>
        <taxon>Stramenopiles</taxon>
        <taxon>Oomycota</taxon>
        <taxon>Peronosporomycetes</taxon>
        <taxon>Pythiales</taxon>
        <taxon>Pythiaceae</taxon>
        <taxon>Pythium</taxon>
    </lineage>
</organism>
<feature type="transmembrane region" description="Helical" evidence="10">
    <location>
        <begin position="387"/>
        <end position="413"/>
    </location>
</feature>
<keyword evidence="5" id="KW-0808">Transferase</keyword>
<keyword evidence="13" id="KW-1185">Reference proteome</keyword>
<dbReference type="Pfam" id="PF03901">
    <property type="entry name" value="Glyco_transf_22"/>
    <property type="match status" value="1"/>
</dbReference>
<evidence type="ECO:0000256" key="1">
    <source>
        <dbReference type="ARBA" id="ARBA00004477"/>
    </source>
</evidence>
<evidence type="ECO:0000256" key="8">
    <source>
        <dbReference type="ARBA" id="ARBA00022989"/>
    </source>
</evidence>
<evidence type="ECO:0000256" key="10">
    <source>
        <dbReference type="RuleBase" id="RU363075"/>
    </source>
</evidence>
<feature type="transmembrane region" description="Helical" evidence="10">
    <location>
        <begin position="420"/>
        <end position="438"/>
    </location>
</feature>
<evidence type="ECO:0000256" key="9">
    <source>
        <dbReference type="ARBA" id="ARBA00023136"/>
    </source>
</evidence>
<feature type="transmembrane region" description="Helical" evidence="10">
    <location>
        <begin position="364"/>
        <end position="381"/>
    </location>
</feature>
<keyword evidence="4 10" id="KW-0328">Glycosyltransferase</keyword>
<evidence type="ECO:0000256" key="11">
    <source>
        <dbReference type="SAM" id="MobiDB-lite"/>
    </source>
</evidence>
<evidence type="ECO:0000256" key="7">
    <source>
        <dbReference type="ARBA" id="ARBA00022824"/>
    </source>
</evidence>
<keyword evidence="9 10" id="KW-0472">Membrane</keyword>
<dbReference type="GO" id="GO:0006487">
    <property type="term" value="P:protein N-linked glycosylation"/>
    <property type="evidence" value="ECO:0007669"/>
    <property type="project" value="TreeGrafter"/>
</dbReference>
<feature type="transmembrane region" description="Helical" evidence="10">
    <location>
        <begin position="111"/>
        <end position="134"/>
    </location>
</feature>